<keyword evidence="3" id="KW-0732">Signal</keyword>
<feature type="region of interest" description="Disordered" evidence="1">
    <location>
        <begin position="28"/>
        <end position="165"/>
    </location>
</feature>
<organism evidence="4 5">
    <name type="scientific">Mycolicibacterium frederiksbergense</name>
    <dbReference type="NCBI Taxonomy" id="117567"/>
    <lineage>
        <taxon>Bacteria</taxon>
        <taxon>Bacillati</taxon>
        <taxon>Actinomycetota</taxon>
        <taxon>Actinomycetes</taxon>
        <taxon>Mycobacteriales</taxon>
        <taxon>Mycobacteriaceae</taxon>
        <taxon>Mycolicibacterium</taxon>
    </lineage>
</organism>
<dbReference type="AlphaFoldDB" id="A0A6H0S0I2"/>
<keyword evidence="2" id="KW-0472">Membrane</keyword>
<feature type="compositionally biased region" description="Basic and acidic residues" evidence="1">
    <location>
        <begin position="41"/>
        <end position="54"/>
    </location>
</feature>
<dbReference type="RefSeq" id="WP_168140939.1">
    <property type="nucleotide sequence ID" value="NZ_CP038799.1"/>
</dbReference>
<gene>
    <name evidence="4" type="ORF">EXE63_04285</name>
</gene>
<evidence type="ECO:0000313" key="4">
    <source>
        <dbReference type="EMBL" id="QIV80211.1"/>
    </source>
</evidence>
<feature type="compositionally biased region" description="Pro residues" evidence="1">
    <location>
        <begin position="149"/>
        <end position="159"/>
    </location>
</feature>
<protein>
    <submittedName>
        <fullName evidence="4">Uncharacterized protein</fullName>
    </submittedName>
</protein>
<keyword evidence="2" id="KW-0812">Transmembrane</keyword>
<accession>A0A6H0S0I2</accession>
<keyword evidence="5" id="KW-1185">Reference proteome</keyword>
<evidence type="ECO:0000256" key="1">
    <source>
        <dbReference type="SAM" id="MobiDB-lite"/>
    </source>
</evidence>
<sequence>MSQCKRVVTAVAGATVALTLVIAPGAIATADPGNRGSASADSDRRDDSGRRGGESSRGSVPSNDVAGNGSRDDSAGSTQQSGATADASSSERSRPSVTTADGARTVRTARTARTADDVKTGGSGLRPAAPVAPTHVDPPVLASTAGAAQPPPPPPPRPRTAPVNSPVEVRAPQPVAPVPAPITAPVAGLPVADMSLSVLPIGSDPRPGQPMTSLFGILGLLLIPLAGAALGYRQARAARALPPARTSGLPPARTSGLPPA</sequence>
<feature type="region of interest" description="Disordered" evidence="1">
    <location>
        <begin position="240"/>
        <end position="260"/>
    </location>
</feature>
<name>A0A6H0S0I2_9MYCO</name>
<evidence type="ECO:0000313" key="5">
    <source>
        <dbReference type="Proteomes" id="UP000501849"/>
    </source>
</evidence>
<keyword evidence="2" id="KW-1133">Transmembrane helix</keyword>
<reference evidence="4 5" key="1">
    <citation type="submission" date="2019-04" db="EMBL/GenBank/DDBJ databases">
        <title>Draft, Whole-Genome Sequence of the Anthracene-degrading Mycobacterium frederiksbergense LB501T, Isolated from a Polycyclic Aromatic Hydrocarbon (PAH)-Contaminated Soil.</title>
        <authorList>
            <person name="Augelletti F."/>
        </authorList>
    </citation>
    <scope>NUCLEOTIDE SEQUENCE [LARGE SCALE GENOMIC DNA]</scope>
    <source>
        <strain evidence="4 5">LB 501T</strain>
    </source>
</reference>
<proteinExistence type="predicted"/>
<dbReference type="EMBL" id="CP038799">
    <property type="protein sequence ID" value="QIV80211.1"/>
    <property type="molecule type" value="Genomic_DNA"/>
</dbReference>
<evidence type="ECO:0000256" key="3">
    <source>
        <dbReference type="SAM" id="SignalP"/>
    </source>
</evidence>
<dbReference type="KEGG" id="mfre:EXE63_04285"/>
<feature type="compositionally biased region" description="Polar residues" evidence="1">
    <location>
        <begin position="75"/>
        <end position="88"/>
    </location>
</feature>
<feature type="chain" id="PRO_5026288885" evidence="3">
    <location>
        <begin position="29"/>
        <end position="260"/>
    </location>
</feature>
<feature type="signal peptide" evidence="3">
    <location>
        <begin position="1"/>
        <end position="28"/>
    </location>
</feature>
<dbReference type="Proteomes" id="UP000501849">
    <property type="component" value="Chromosome"/>
</dbReference>
<feature type="transmembrane region" description="Helical" evidence="2">
    <location>
        <begin position="213"/>
        <end position="232"/>
    </location>
</feature>
<feature type="compositionally biased region" description="Low complexity" evidence="1">
    <location>
        <begin position="97"/>
        <end position="112"/>
    </location>
</feature>
<evidence type="ECO:0000256" key="2">
    <source>
        <dbReference type="SAM" id="Phobius"/>
    </source>
</evidence>